<sequence>MFSQVLTLFSTPVIYLGFDRLSQRSRRVWQRFGRRAGQ</sequence>
<dbReference type="EMBL" id="CP157947">
    <property type="protein sequence ID" value="XBS71787.1"/>
    <property type="molecule type" value="Genomic_DNA"/>
</dbReference>
<protein>
    <submittedName>
        <fullName evidence="1">Uncharacterized protein</fullName>
    </submittedName>
</protein>
<proteinExistence type="predicted"/>
<gene>
    <name evidence="1" type="ORF">ABK905_03120</name>
</gene>
<accession>A0AAU7QGM0</accession>
<organism evidence="1">
    <name type="scientific">Acerihabitans sp. KWT182</name>
    <dbReference type="NCBI Taxonomy" id="3157919"/>
    <lineage>
        <taxon>Bacteria</taxon>
        <taxon>Pseudomonadati</taxon>
        <taxon>Pseudomonadota</taxon>
        <taxon>Gammaproteobacteria</taxon>
        <taxon>Enterobacterales</taxon>
        <taxon>Pectobacteriaceae</taxon>
        <taxon>Acerihabitans</taxon>
    </lineage>
</organism>
<reference evidence="1" key="1">
    <citation type="submission" date="2024-06" db="EMBL/GenBank/DDBJ databases">
        <authorList>
            <person name="Coelho C."/>
            <person name="Bento M."/>
            <person name="Garcia E."/>
            <person name="Camelo A."/>
            <person name="Brandao I."/>
            <person name="Espirito Santo C."/>
            <person name="Trovao J."/>
            <person name="Verissimo A."/>
            <person name="Costa J."/>
            <person name="Tiago I."/>
        </authorList>
    </citation>
    <scope>NUCLEOTIDE SEQUENCE</scope>
    <source>
        <strain evidence="1">KWT182</strain>
    </source>
</reference>
<evidence type="ECO:0000313" key="1">
    <source>
        <dbReference type="EMBL" id="XBS71787.1"/>
    </source>
</evidence>
<dbReference type="AlphaFoldDB" id="A0AAU7QGM0"/>
<name>A0AAU7QGM0_9GAMM</name>